<evidence type="ECO:0000256" key="1">
    <source>
        <dbReference type="SAM" id="SignalP"/>
    </source>
</evidence>
<dbReference type="EMBL" id="BTGU01000065">
    <property type="protein sequence ID" value="GMN56783.1"/>
    <property type="molecule type" value="Genomic_DNA"/>
</dbReference>
<protein>
    <submittedName>
        <fullName evidence="2">Uncharacterized protein</fullName>
    </submittedName>
</protein>
<gene>
    <name evidence="2" type="ORF">TIFTF001_025898</name>
</gene>
<sequence length="71" mass="8348">MIGNGGILSWFLVRLTLGMSSWKKGRRWQICRWKWRGGRLCRSPVVRSGDRRGLPVVWLGFTVEREERGEM</sequence>
<name>A0AA88DEL9_FICCA</name>
<keyword evidence="1" id="KW-0732">Signal</keyword>
<evidence type="ECO:0000313" key="3">
    <source>
        <dbReference type="Proteomes" id="UP001187192"/>
    </source>
</evidence>
<comment type="caution">
    <text evidence="2">The sequence shown here is derived from an EMBL/GenBank/DDBJ whole genome shotgun (WGS) entry which is preliminary data.</text>
</comment>
<evidence type="ECO:0000313" key="2">
    <source>
        <dbReference type="EMBL" id="GMN56783.1"/>
    </source>
</evidence>
<dbReference type="Proteomes" id="UP001187192">
    <property type="component" value="Unassembled WGS sequence"/>
</dbReference>
<reference evidence="2" key="1">
    <citation type="submission" date="2023-07" db="EMBL/GenBank/DDBJ databases">
        <title>draft genome sequence of fig (Ficus carica).</title>
        <authorList>
            <person name="Takahashi T."/>
            <person name="Nishimura K."/>
        </authorList>
    </citation>
    <scope>NUCLEOTIDE SEQUENCE</scope>
</reference>
<proteinExistence type="predicted"/>
<feature type="chain" id="PRO_5041711775" evidence="1">
    <location>
        <begin position="19"/>
        <end position="71"/>
    </location>
</feature>
<organism evidence="2 3">
    <name type="scientific">Ficus carica</name>
    <name type="common">Common fig</name>
    <dbReference type="NCBI Taxonomy" id="3494"/>
    <lineage>
        <taxon>Eukaryota</taxon>
        <taxon>Viridiplantae</taxon>
        <taxon>Streptophyta</taxon>
        <taxon>Embryophyta</taxon>
        <taxon>Tracheophyta</taxon>
        <taxon>Spermatophyta</taxon>
        <taxon>Magnoliopsida</taxon>
        <taxon>eudicotyledons</taxon>
        <taxon>Gunneridae</taxon>
        <taxon>Pentapetalae</taxon>
        <taxon>rosids</taxon>
        <taxon>fabids</taxon>
        <taxon>Rosales</taxon>
        <taxon>Moraceae</taxon>
        <taxon>Ficeae</taxon>
        <taxon>Ficus</taxon>
    </lineage>
</organism>
<dbReference type="AlphaFoldDB" id="A0AA88DEL9"/>
<keyword evidence="3" id="KW-1185">Reference proteome</keyword>
<feature type="signal peptide" evidence="1">
    <location>
        <begin position="1"/>
        <end position="18"/>
    </location>
</feature>
<accession>A0AA88DEL9</accession>